<feature type="compositionally biased region" description="Basic and acidic residues" evidence="1">
    <location>
        <begin position="402"/>
        <end position="411"/>
    </location>
</feature>
<reference evidence="2" key="1">
    <citation type="submission" date="2023-03" db="EMBL/GenBank/DDBJ databases">
        <title>Massive genome expansion in bonnet fungi (Mycena s.s.) driven by repeated elements and novel gene families across ecological guilds.</title>
        <authorList>
            <consortium name="Lawrence Berkeley National Laboratory"/>
            <person name="Harder C.B."/>
            <person name="Miyauchi S."/>
            <person name="Viragh M."/>
            <person name="Kuo A."/>
            <person name="Thoen E."/>
            <person name="Andreopoulos B."/>
            <person name="Lu D."/>
            <person name="Skrede I."/>
            <person name="Drula E."/>
            <person name="Henrissat B."/>
            <person name="Morin E."/>
            <person name="Kohler A."/>
            <person name="Barry K."/>
            <person name="LaButti K."/>
            <person name="Morin E."/>
            <person name="Salamov A."/>
            <person name="Lipzen A."/>
            <person name="Mereny Z."/>
            <person name="Hegedus B."/>
            <person name="Baldrian P."/>
            <person name="Stursova M."/>
            <person name="Weitz H."/>
            <person name="Taylor A."/>
            <person name="Grigoriev I.V."/>
            <person name="Nagy L.G."/>
            <person name="Martin F."/>
            <person name="Kauserud H."/>
        </authorList>
    </citation>
    <scope>NUCLEOTIDE SEQUENCE</scope>
    <source>
        <strain evidence="2">CBHHK182m</strain>
    </source>
</reference>
<feature type="compositionally biased region" description="Polar residues" evidence="1">
    <location>
        <begin position="24"/>
        <end position="35"/>
    </location>
</feature>
<feature type="region of interest" description="Disordered" evidence="1">
    <location>
        <begin position="336"/>
        <end position="456"/>
    </location>
</feature>
<feature type="compositionally biased region" description="Basic and acidic residues" evidence="1">
    <location>
        <begin position="419"/>
        <end position="436"/>
    </location>
</feature>
<evidence type="ECO:0000313" key="3">
    <source>
        <dbReference type="Proteomes" id="UP001215598"/>
    </source>
</evidence>
<dbReference type="Proteomes" id="UP001215598">
    <property type="component" value="Unassembled WGS sequence"/>
</dbReference>
<dbReference type="AlphaFoldDB" id="A0AAD7MR55"/>
<proteinExistence type="predicted"/>
<organism evidence="2 3">
    <name type="scientific">Mycena metata</name>
    <dbReference type="NCBI Taxonomy" id="1033252"/>
    <lineage>
        <taxon>Eukaryota</taxon>
        <taxon>Fungi</taxon>
        <taxon>Dikarya</taxon>
        <taxon>Basidiomycota</taxon>
        <taxon>Agaricomycotina</taxon>
        <taxon>Agaricomycetes</taxon>
        <taxon>Agaricomycetidae</taxon>
        <taxon>Agaricales</taxon>
        <taxon>Marasmiineae</taxon>
        <taxon>Mycenaceae</taxon>
        <taxon>Mycena</taxon>
    </lineage>
</organism>
<name>A0AAD7MR55_9AGAR</name>
<accession>A0AAD7MR55</accession>
<keyword evidence="3" id="KW-1185">Reference proteome</keyword>
<gene>
    <name evidence="2" type="ORF">B0H16DRAFT_1697811</name>
</gene>
<comment type="caution">
    <text evidence="2">The sequence shown here is derived from an EMBL/GenBank/DDBJ whole genome shotgun (WGS) entry which is preliminary data.</text>
</comment>
<dbReference type="EMBL" id="JARKIB010000181">
    <property type="protein sequence ID" value="KAJ7727247.1"/>
    <property type="molecule type" value="Genomic_DNA"/>
</dbReference>
<feature type="compositionally biased region" description="Low complexity" evidence="1">
    <location>
        <begin position="36"/>
        <end position="54"/>
    </location>
</feature>
<evidence type="ECO:0000313" key="2">
    <source>
        <dbReference type="EMBL" id="KAJ7727247.1"/>
    </source>
</evidence>
<feature type="compositionally biased region" description="Polar residues" evidence="1">
    <location>
        <begin position="360"/>
        <end position="371"/>
    </location>
</feature>
<protein>
    <submittedName>
        <fullName evidence="2">Uncharacterized protein</fullName>
    </submittedName>
</protein>
<feature type="region of interest" description="Disordered" evidence="1">
    <location>
        <begin position="24"/>
        <end position="54"/>
    </location>
</feature>
<sequence length="563" mass="60995">MPPIAYTTTQKKSTGPPYKILSMRQTTRSNTDSTLDSATSGASANTANTATQDTSVPVLRRTILDTVFDDVPARGPTAHITEIDEDEEYPLPTLRTARPPSPEPFEPEDEDLIADQGDAYNGATGTLGPIEESEGIQNPVPSLIAESLQREQTERGQSTAFLTPSTDRPMNAQTARSFEARTGTTIPRASTSNALSRSSTVVTFGDVAPSEAEIFTQAGLLHPSKGEKAPERKARQDENDLRIATHFVSILRRIEELERKGNAQHHEVLIRLQDIERNAPATASPESLATLQADIAAIKARANQGRVAIASATEALNELVNLPREVTNLSRSVQGLVSARDERQREASTNLSSQRDEGRGNNNDRGPNSAQGDGDSGHFPNTVFTSHHEGINGGNRTGGQAERNRVDHDNRGPSGRNNGRGEYEYGVDDVHERAENARSAGKRPFAGSGGGDSGANKRFKNAEASYDDVYLYDVDTTNTAPTRVAHLALDRVGMNSSGAFLSVQQARNAPKSVISIRFRNSDIAEEFIDRLRANAPASMANLHAVRPAVYEKRPMGKSQKDPW</sequence>
<evidence type="ECO:0000256" key="1">
    <source>
        <dbReference type="SAM" id="MobiDB-lite"/>
    </source>
</evidence>